<comment type="caution">
    <text evidence="1">The sequence shown here is derived from an EMBL/GenBank/DDBJ whole genome shotgun (WGS) entry which is preliminary data.</text>
</comment>
<name>A0A1X0F7R1_MYCNT</name>
<evidence type="ECO:0000313" key="1">
    <source>
        <dbReference type="EMBL" id="ORA97825.1"/>
    </source>
</evidence>
<dbReference type="Proteomes" id="UP000192760">
    <property type="component" value="Unassembled WGS sequence"/>
</dbReference>
<dbReference type="AlphaFoldDB" id="A0A1X0F7R1"/>
<sequence length="182" mass="19608">MAEVVEHAGGWVFDRVRAGWHVVVIVGELVDDRPLRVLGAGSLDFETALSSIRLRGHPQSLAFPAELFECDSRVRDWVLHVLDHGLSQVALWGGHCPPELSDYGGFAHYRLTTAAQAFKAQALAAAGFADAAVGHTENFHTCATRRRLVAPDLVPACAEEISAELELKDCRIIELTTAGAAG</sequence>
<proteinExistence type="predicted"/>
<accession>A0A1X0F7R1</accession>
<evidence type="ECO:0000313" key="2">
    <source>
        <dbReference type="Proteomes" id="UP000192760"/>
    </source>
</evidence>
<reference evidence="1 2" key="1">
    <citation type="submission" date="2017-02" db="EMBL/GenBank/DDBJ databases">
        <title>The new phylogeny of genus Mycobacterium.</title>
        <authorList>
            <person name="Tortoli E."/>
            <person name="Trovato A."/>
            <person name="Cirillo D.M."/>
        </authorList>
    </citation>
    <scope>NUCLEOTIDE SEQUENCE [LARGE SCALE GENOMIC DNA]</scope>
    <source>
        <strain evidence="1 2">DSM 45255</strain>
    </source>
</reference>
<gene>
    <name evidence="1" type="ORF">BST30_26620</name>
</gene>
<dbReference type="RefSeq" id="WP_232068931.1">
    <property type="nucleotide sequence ID" value="NZ_AP022590.1"/>
</dbReference>
<organism evidence="1 2">
    <name type="scientific">Mycobacterium mantenii</name>
    <dbReference type="NCBI Taxonomy" id="560555"/>
    <lineage>
        <taxon>Bacteria</taxon>
        <taxon>Bacillati</taxon>
        <taxon>Actinomycetota</taxon>
        <taxon>Actinomycetes</taxon>
        <taxon>Mycobacteriales</taxon>
        <taxon>Mycobacteriaceae</taxon>
        <taxon>Mycobacterium</taxon>
        <taxon>Mycobacterium avium complex (MAC)</taxon>
    </lineage>
</organism>
<dbReference type="EMBL" id="MVHW01000051">
    <property type="protein sequence ID" value="ORA97825.1"/>
    <property type="molecule type" value="Genomic_DNA"/>
</dbReference>
<protein>
    <submittedName>
        <fullName evidence="1">Uncharacterized protein</fullName>
    </submittedName>
</protein>